<dbReference type="AlphaFoldDB" id="W4JPA3"/>
<sequence>MAFLTPYTNTYFRTDSVRKYKPSPEVYSSLFQSCVEYVEDPTDIWLASGYKLISLKNPFDVTGAHNAGLNAIWVDRVGKGWTDRLFNETTLGPTNIAKSLEDIPGYF</sequence>
<gene>
    <name evidence="1" type="ORF">HETIRDRAFT_108032</name>
</gene>
<dbReference type="HOGENOM" id="CLU_2210405_0_0_1"/>
<dbReference type="InterPro" id="IPR036412">
    <property type="entry name" value="HAD-like_sf"/>
</dbReference>
<dbReference type="EMBL" id="KI925466">
    <property type="protein sequence ID" value="ETW75397.1"/>
    <property type="molecule type" value="Genomic_DNA"/>
</dbReference>
<proteinExistence type="predicted"/>
<dbReference type="InParanoid" id="W4JPA3"/>
<dbReference type="InterPro" id="IPR023214">
    <property type="entry name" value="HAD_sf"/>
</dbReference>
<protein>
    <submittedName>
        <fullName evidence="1">Uncharacterized protein</fullName>
    </submittedName>
</protein>
<keyword evidence="2" id="KW-1185">Reference proteome</keyword>
<dbReference type="STRING" id="747525.W4JPA3"/>
<dbReference type="KEGG" id="hir:HETIRDRAFT_108032"/>
<dbReference type="RefSeq" id="XP_009552818.1">
    <property type="nucleotide sequence ID" value="XM_009554523.1"/>
</dbReference>
<evidence type="ECO:0000313" key="1">
    <source>
        <dbReference type="EMBL" id="ETW75397.1"/>
    </source>
</evidence>
<dbReference type="Gene3D" id="3.40.50.1000">
    <property type="entry name" value="HAD superfamily/HAD-like"/>
    <property type="match status" value="1"/>
</dbReference>
<dbReference type="GeneID" id="20666301"/>
<organism evidence="1 2">
    <name type="scientific">Heterobasidion irregulare (strain TC 32-1)</name>
    <dbReference type="NCBI Taxonomy" id="747525"/>
    <lineage>
        <taxon>Eukaryota</taxon>
        <taxon>Fungi</taxon>
        <taxon>Dikarya</taxon>
        <taxon>Basidiomycota</taxon>
        <taxon>Agaricomycotina</taxon>
        <taxon>Agaricomycetes</taxon>
        <taxon>Russulales</taxon>
        <taxon>Bondarzewiaceae</taxon>
        <taxon>Heterobasidion</taxon>
        <taxon>Heterobasidion annosum species complex</taxon>
    </lineage>
</organism>
<name>W4JPA3_HETIT</name>
<evidence type="ECO:0000313" key="2">
    <source>
        <dbReference type="Proteomes" id="UP000030671"/>
    </source>
</evidence>
<dbReference type="Proteomes" id="UP000030671">
    <property type="component" value="Unassembled WGS sequence"/>
</dbReference>
<accession>W4JPA3</accession>
<dbReference type="SUPFAM" id="SSF56784">
    <property type="entry name" value="HAD-like"/>
    <property type="match status" value="1"/>
</dbReference>
<reference evidence="1 2" key="1">
    <citation type="journal article" date="2012" name="New Phytol.">
        <title>Insight into trade-off between wood decay and parasitism from the genome of a fungal forest pathogen.</title>
        <authorList>
            <person name="Olson A."/>
            <person name="Aerts A."/>
            <person name="Asiegbu F."/>
            <person name="Belbahri L."/>
            <person name="Bouzid O."/>
            <person name="Broberg A."/>
            <person name="Canback B."/>
            <person name="Coutinho P.M."/>
            <person name="Cullen D."/>
            <person name="Dalman K."/>
            <person name="Deflorio G."/>
            <person name="van Diepen L.T."/>
            <person name="Dunand C."/>
            <person name="Duplessis S."/>
            <person name="Durling M."/>
            <person name="Gonthier P."/>
            <person name="Grimwood J."/>
            <person name="Fossdal C.G."/>
            <person name="Hansson D."/>
            <person name="Henrissat B."/>
            <person name="Hietala A."/>
            <person name="Himmelstrand K."/>
            <person name="Hoffmeister D."/>
            <person name="Hogberg N."/>
            <person name="James T.Y."/>
            <person name="Karlsson M."/>
            <person name="Kohler A."/>
            <person name="Kues U."/>
            <person name="Lee Y.H."/>
            <person name="Lin Y.C."/>
            <person name="Lind M."/>
            <person name="Lindquist E."/>
            <person name="Lombard V."/>
            <person name="Lucas S."/>
            <person name="Lunden K."/>
            <person name="Morin E."/>
            <person name="Murat C."/>
            <person name="Park J."/>
            <person name="Raffaello T."/>
            <person name="Rouze P."/>
            <person name="Salamov A."/>
            <person name="Schmutz J."/>
            <person name="Solheim H."/>
            <person name="Stahlberg J."/>
            <person name="Velez H."/>
            <person name="de Vries R.P."/>
            <person name="Wiebenga A."/>
            <person name="Woodward S."/>
            <person name="Yakovlev I."/>
            <person name="Garbelotto M."/>
            <person name="Martin F."/>
            <person name="Grigoriev I.V."/>
            <person name="Stenlid J."/>
        </authorList>
    </citation>
    <scope>NUCLEOTIDE SEQUENCE [LARGE SCALE GENOMIC DNA]</scope>
    <source>
        <strain evidence="1 2">TC 32-1</strain>
    </source>
</reference>
<dbReference type="OrthoDB" id="3256520at2759"/>